<dbReference type="GO" id="GO:0140664">
    <property type="term" value="F:ATP-dependent DNA damage sensor activity"/>
    <property type="evidence" value="ECO:0007669"/>
    <property type="project" value="InterPro"/>
</dbReference>
<organism evidence="2 3">
    <name type="scientific">Leptotrichia hongkongensis</name>
    <dbReference type="NCBI Taxonomy" id="554406"/>
    <lineage>
        <taxon>Bacteria</taxon>
        <taxon>Fusobacteriati</taxon>
        <taxon>Fusobacteriota</taxon>
        <taxon>Fusobacteriia</taxon>
        <taxon>Fusobacteriales</taxon>
        <taxon>Leptotrichiaceae</taxon>
        <taxon>Leptotrichia</taxon>
    </lineage>
</organism>
<dbReference type="PANTHER" id="PTHR10073">
    <property type="entry name" value="DNA MISMATCH REPAIR PROTEIN MLH, PMS, MUTL"/>
    <property type="match status" value="1"/>
</dbReference>
<dbReference type="GO" id="GO:0006298">
    <property type="term" value="P:mismatch repair"/>
    <property type="evidence" value="ECO:0007669"/>
    <property type="project" value="InterPro"/>
</dbReference>
<dbReference type="GO" id="GO:0032300">
    <property type="term" value="C:mismatch repair complex"/>
    <property type="evidence" value="ECO:0007669"/>
    <property type="project" value="InterPro"/>
</dbReference>
<evidence type="ECO:0000313" key="3">
    <source>
        <dbReference type="Proteomes" id="UP000321561"/>
    </source>
</evidence>
<dbReference type="KEGG" id="lhg:JMUB5056_2164"/>
<protein>
    <submittedName>
        <fullName evidence="2">DNA mismatch repair protein MutL</fullName>
    </submittedName>
</protein>
<dbReference type="InterPro" id="IPR042121">
    <property type="entry name" value="MutL_C_regsub"/>
</dbReference>
<dbReference type="Gene3D" id="3.30.1540.20">
    <property type="entry name" value="MutL, C-terminal domain, dimerisation subdomain"/>
    <property type="match status" value="1"/>
</dbReference>
<accession>A0A510LBT0</accession>
<sequence>MSNDSFSNGENFIKNKNENDLSVDEIWNKMNDDSKMTVENNVENFKTKNEYSTKNWDKRSDFENYKNTTEYRNFDTINENTENESHYKVGTFEKHIGKQFHYDILGQIFDTYILVRRDDELEIYDQHIIHERILYEELKDKFYNNKIESQHLLLPLKMEVTQIEKNIIFENVDIFKDFGFDIDEFSEDEVVIRAVPAFDFRDSIENVFLQLLMDLKNEVEIKDLRENIIISMSCKGAVKAGQKLDTFEMQNMVRRIHEVGKYTCPHGRPIIVKLSRNDLDKMFGRRK</sequence>
<dbReference type="Gene3D" id="3.30.1370.100">
    <property type="entry name" value="MutL, C-terminal domain, regulatory subdomain"/>
    <property type="match status" value="1"/>
</dbReference>
<dbReference type="PANTHER" id="PTHR10073:SF12">
    <property type="entry name" value="DNA MISMATCH REPAIR PROTEIN MLH1"/>
    <property type="match status" value="1"/>
</dbReference>
<reference evidence="2 3" key="1">
    <citation type="submission" date="2019-07" db="EMBL/GenBank/DDBJ databases">
        <title>Complete Genome Sequence of Leptotrichia hongkongensis Strain JMUB5056.</title>
        <authorList>
            <person name="Watanabe S."/>
            <person name="Cui L."/>
        </authorList>
    </citation>
    <scope>NUCLEOTIDE SEQUENCE [LARGE SCALE GENOMIC DNA]</scope>
    <source>
        <strain evidence="2 3">JMUB5056</strain>
    </source>
</reference>
<dbReference type="InterPro" id="IPR037198">
    <property type="entry name" value="MutL_C_sf"/>
</dbReference>
<dbReference type="Proteomes" id="UP000321561">
    <property type="component" value="Chromosome"/>
</dbReference>
<dbReference type="GO" id="GO:0005524">
    <property type="term" value="F:ATP binding"/>
    <property type="evidence" value="ECO:0007669"/>
    <property type="project" value="InterPro"/>
</dbReference>
<evidence type="ECO:0000313" key="2">
    <source>
        <dbReference type="EMBL" id="BBM60541.1"/>
    </source>
</evidence>
<dbReference type="GO" id="GO:0016887">
    <property type="term" value="F:ATP hydrolysis activity"/>
    <property type="evidence" value="ECO:0007669"/>
    <property type="project" value="InterPro"/>
</dbReference>
<name>A0A510LBT0_9FUSO</name>
<dbReference type="SMART" id="SM00853">
    <property type="entry name" value="MutL_C"/>
    <property type="match status" value="1"/>
</dbReference>
<dbReference type="AlphaFoldDB" id="A0A510LBT0"/>
<dbReference type="InterPro" id="IPR014790">
    <property type="entry name" value="MutL_C"/>
</dbReference>
<dbReference type="InterPro" id="IPR038973">
    <property type="entry name" value="MutL/Mlh/Pms-like"/>
</dbReference>
<dbReference type="Pfam" id="PF08676">
    <property type="entry name" value="MutL_C"/>
    <property type="match status" value="1"/>
</dbReference>
<dbReference type="EMBL" id="AP019846">
    <property type="protein sequence ID" value="BBM60541.1"/>
    <property type="molecule type" value="Genomic_DNA"/>
</dbReference>
<gene>
    <name evidence="2" type="ORF">JMUB5056_2164</name>
</gene>
<dbReference type="InterPro" id="IPR042120">
    <property type="entry name" value="MutL_C_dimsub"/>
</dbReference>
<proteinExistence type="predicted"/>
<feature type="domain" description="MutL C-terminal dimerisation" evidence="1">
    <location>
        <begin position="104"/>
        <end position="244"/>
    </location>
</feature>
<evidence type="ECO:0000259" key="1">
    <source>
        <dbReference type="SMART" id="SM00853"/>
    </source>
</evidence>
<dbReference type="SUPFAM" id="SSF118116">
    <property type="entry name" value="DNA mismatch repair protein MutL"/>
    <property type="match status" value="1"/>
</dbReference>